<dbReference type="AlphaFoldDB" id="A0A814MGX7"/>
<evidence type="ECO:0000259" key="2">
    <source>
        <dbReference type="PROSITE" id="PS50157"/>
    </source>
</evidence>
<dbReference type="Gene3D" id="3.30.160.60">
    <property type="entry name" value="Classic Zinc Finger"/>
    <property type="match status" value="1"/>
</dbReference>
<organism evidence="3 5">
    <name type="scientific">Didymodactylos carnosus</name>
    <dbReference type="NCBI Taxonomy" id="1234261"/>
    <lineage>
        <taxon>Eukaryota</taxon>
        <taxon>Metazoa</taxon>
        <taxon>Spiralia</taxon>
        <taxon>Gnathifera</taxon>
        <taxon>Rotifera</taxon>
        <taxon>Eurotatoria</taxon>
        <taxon>Bdelloidea</taxon>
        <taxon>Philodinida</taxon>
        <taxon>Philodinidae</taxon>
        <taxon>Didymodactylos</taxon>
    </lineage>
</organism>
<evidence type="ECO:0000313" key="3">
    <source>
        <dbReference type="EMBL" id="CAF1077784.1"/>
    </source>
</evidence>
<comment type="caution">
    <text evidence="3">The sequence shown here is derived from an EMBL/GenBank/DDBJ whole genome shotgun (WGS) entry which is preliminary data.</text>
</comment>
<evidence type="ECO:0000313" key="4">
    <source>
        <dbReference type="EMBL" id="CAF3844017.1"/>
    </source>
</evidence>
<keyword evidence="5" id="KW-1185">Reference proteome</keyword>
<proteinExistence type="predicted"/>
<name>A0A814MGX7_9BILA</name>
<dbReference type="PROSITE" id="PS50157">
    <property type="entry name" value="ZINC_FINGER_C2H2_2"/>
    <property type="match status" value="1"/>
</dbReference>
<dbReference type="PANTHER" id="PTHR33845:SF1">
    <property type="entry name" value="C2H2-TYPE DOMAIN-CONTAINING PROTEIN"/>
    <property type="match status" value="1"/>
</dbReference>
<dbReference type="EMBL" id="CAJNOQ010004884">
    <property type="protein sequence ID" value="CAF1077784.1"/>
    <property type="molecule type" value="Genomic_DNA"/>
</dbReference>
<dbReference type="PROSITE" id="PS00028">
    <property type="entry name" value="ZINC_FINGER_C2H2_1"/>
    <property type="match status" value="1"/>
</dbReference>
<protein>
    <recommendedName>
        <fullName evidence="2">C2H2-type domain-containing protein</fullName>
    </recommendedName>
</protein>
<keyword evidence="1" id="KW-0863">Zinc-finger</keyword>
<gene>
    <name evidence="3" type="ORF">GPM918_LOCUS17612</name>
    <name evidence="4" type="ORF">SRO942_LOCUS17607</name>
</gene>
<dbReference type="GO" id="GO:0008270">
    <property type="term" value="F:zinc ion binding"/>
    <property type="evidence" value="ECO:0007669"/>
    <property type="project" value="UniProtKB-KW"/>
</dbReference>
<evidence type="ECO:0000313" key="5">
    <source>
        <dbReference type="Proteomes" id="UP000663829"/>
    </source>
</evidence>
<keyword evidence="1" id="KW-0479">Metal-binding</keyword>
<feature type="domain" description="C2H2-type" evidence="2">
    <location>
        <begin position="22"/>
        <end position="53"/>
    </location>
</feature>
<evidence type="ECO:0000256" key="1">
    <source>
        <dbReference type="PROSITE-ProRule" id="PRU00042"/>
    </source>
</evidence>
<sequence length="227" mass="26161">MFSVTTADITEVGEDVSPNKLYECPEEGCTAAFARNGKLINHIANGKHQRRPERHSMPDYAMQMYHSKLAPVQIRYLTDKFDQRLKEKIRWKPEEVAAEMQQKKRSDGKFLFSSAEFLKTGQIRSFFSRLKNIRGKLGAVQEIDEEDNEEFKDDQVMSEVAQRFRIRDAMGTRYSADAMSKINPTFTSTTSATARDENTQIVNDEMNWNDRCTDHDDLSLLTTQDNS</sequence>
<dbReference type="InterPro" id="IPR013087">
    <property type="entry name" value="Znf_C2H2_type"/>
</dbReference>
<reference evidence="3" key="1">
    <citation type="submission" date="2021-02" db="EMBL/GenBank/DDBJ databases">
        <authorList>
            <person name="Nowell W R."/>
        </authorList>
    </citation>
    <scope>NUCLEOTIDE SEQUENCE</scope>
</reference>
<keyword evidence="1" id="KW-0862">Zinc</keyword>
<dbReference type="PANTHER" id="PTHR33845">
    <property type="entry name" value="C2H2-TYPE DOMAIN-CONTAINING PROTEIN"/>
    <property type="match status" value="1"/>
</dbReference>
<dbReference type="Proteomes" id="UP000681722">
    <property type="component" value="Unassembled WGS sequence"/>
</dbReference>
<accession>A0A814MGX7</accession>
<dbReference type="Proteomes" id="UP000663829">
    <property type="component" value="Unassembled WGS sequence"/>
</dbReference>
<dbReference type="EMBL" id="CAJOBC010004883">
    <property type="protein sequence ID" value="CAF3844017.1"/>
    <property type="molecule type" value="Genomic_DNA"/>
</dbReference>